<dbReference type="Gene3D" id="3.40.50.1820">
    <property type="entry name" value="alpha/beta hydrolase"/>
    <property type="match status" value="1"/>
</dbReference>
<gene>
    <name evidence="3" type="ORF">SEMRO_1717_G293230.1</name>
</gene>
<evidence type="ECO:0000313" key="4">
    <source>
        <dbReference type="Proteomes" id="UP001153069"/>
    </source>
</evidence>
<feature type="region of interest" description="Disordered" evidence="1">
    <location>
        <begin position="1"/>
        <end position="55"/>
    </location>
</feature>
<keyword evidence="4" id="KW-1185">Reference proteome</keyword>
<comment type="caution">
    <text evidence="3">The sequence shown here is derived from an EMBL/GenBank/DDBJ whole genome shotgun (WGS) entry which is preliminary data.</text>
</comment>
<dbReference type="InterPro" id="IPR029058">
    <property type="entry name" value="AB_hydrolase_fold"/>
</dbReference>
<dbReference type="GO" id="GO:0006629">
    <property type="term" value="P:lipid metabolic process"/>
    <property type="evidence" value="ECO:0007669"/>
    <property type="project" value="InterPro"/>
</dbReference>
<evidence type="ECO:0000256" key="2">
    <source>
        <dbReference type="SAM" id="Phobius"/>
    </source>
</evidence>
<reference evidence="3" key="1">
    <citation type="submission" date="2020-06" db="EMBL/GenBank/DDBJ databases">
        <authorList>
            <consortium name="Plant Systems Biology data submission"/>
        </authorList>
    </citation>
    <scope>NUCLEOTIDE SEQUENCE</scope>
    <source>
        <strain evidence="3">D6</strain>
    </source>
</reference>
<dbReference type="AlphaFoldDB" id="A0A9N8EUE1"/>
<accession>A0A9N8EUE1</accession>
<evidence type="ECO:0000256" key="1">
    <source>
        <dbReference type="SAM" id="MobiDB-lite"/>
    </source>
</evidence>
<dbReference type="SUPFAM" id="SSF53474">
    <property type="entry name" value="alpha/beta-Hydrolases"/>
    <property type="match status" value="1"/>
</dbReference>
<feature type="compositionally biased region" description="Low complexity" evidence="1">
    <location>
        <begin position="38"/>
        <end position="52"/>
    </location>
</feature>
<dbReference type="Pfam" id="PF02450">
    <property type="entry name" value="LCAT"/>
    <property type="match status" value="1"/>
</dbReference>
<keyword evidence="3" id="KW-0808">Transferase</keyword>
<name>A0A9N8EUE1_9STRA</name>
<keyword evidence="3" id="KW-0012">Acyltransferase</keyword>
<organism evidence="3 4">
    <name type="scientific">Seminavis robusta</name>
    <dbReference type="NCBI Taxonomy" id="568900"/>
    <lineage>
        <taxon>Eukaryota</taxon>
        <taxon>Sar</taxon>
        <taxon>Stramenopiles</taxon>
        <taxon>Ochrophyta</taxon>
        <taxon>Bacillariophyta</taxon>
        <taxon>Bacillariophyceae</taxon>
        <taxon>Bacillariophycidae</taxon>
        <taxon>Naviculales</taxon>
        <taxon>Naviculaceae</taxon>
        <taxon>Seminavis</taxon>
    </lineage>
</organism>
<keyword evidence="2" id="KW-0812">Transmembrane</keyword>
<dbReference type="PANTHER" id="PTHR11440">
    <property type="entry name" value="LECITHIN-CHOLESTEROL ACYLTRANSFERASE-RELATED"/>
    <property type="match status" value="1"/>
</dbReference>
<feature type="transmembrane region" description="Helical" evidence="2">
    <location>
        <begin position="58"/>
        <end position="77"/>
    </location>
</feature>
<proteinExistence type="predicted"/>
<feature type="compositionally biased region" description="Low complexity" evidence="1">
    <location>
        <begin position="13"/>
        <end position="29"/>
    </location>
</feature>
<keyword evidence="2" id="KW-1133">Transmembrane helix</keyword>
<dbReference type="GO" id="GO:0008374">
    <property type="term" value="F:O-acyltransferase activity"/>
    <property type="evidence" value="ECO:0007669"/>
    <property type="project" value="InterPro"/>
</dbReference>
<evidence type="ECO:0000313" key="3">
    <source>
        <dbReference type="EMBL" id="CAB9525721.1"/>
    </source>
</evidence>
<feature type="compositionally biased region" description="Basic residues" evidence="1">
    <location>
        <begin position="1"/>
        <end position="12"/>
    </location>
</feature>
<sequence length="676" mass="74732">MAKDKKKDKKKTASSTAAAADDGTADSGSNMKKEEQKSASSASTTDTSSSSSGKQSNMAVYGGILVAVLAVLAAVVYQSSRNISPEQMELISTTASTTVAQAQQVVLGNYQHYFGNILELLDDPGINTTRFRETWNNIQTSIRTASESSSKSSAIIGHRMALERVDTTIARHPVFMVPGFVTSGLELWEGHDCAVAFFRRKIWGSLETFRSFAQDSECWKQHLSLDPITGLDPDGIRLRPSQGFESADFWTSAFWVWDRVIRNLAAVGYDGSNMDMVSYDWRLSYPLMQQRDGHFSKLKTKIESFVDFSGKKAVIMGHSMGAPKVFFFLVWVGKPKEEGGGGGGDDWVERYIHAYVDLAGPLLGIPKAASALLSGEMKDTNMLNPVGSLIEGTYEWQLDEPGGGDDIWGVAADVNCGPNKVLRGNHCVDKQSAGEPTLTPFLTFTDTEVPQYESPLVNKFAAKATWSFKDVMEYLSEWKQGHHGPESLTTESLGDWNDPTKSGLPFAPSLNVYCMYGVGLPTERIFHYRRQEFVDGEDVPFVMNDTIKDDPSESLMWSVRTAIGDGTVPLVSLGYMCAEGWKQVSKEAEANPLNPGNSRIVTREYEHRGSFQVDDPMRQGPESSEHCDLLGNYEALEDMIKIALGETVEPRIVSNIEEITEQVRANKRRRQLEESK</sequence>
<protein>
    <submittedName>
        <fullName evidence="3">Phospholipid:diacylglycerol acyltransferase</fullName>
    </submittedName>
</protein>
<dbReference type="InterPro" id="IPR003386">
    <property type="entry name" value="LACT/PDAT_acylTrfase"/>
</dbReference>
<dbReference type="EMBL" id="CAICTM010001715">
    <property type="protein sequence ID" value="CAB9525721.1"/>
    <property type="molecule type" value="Genomic_DNA"/>
</dbReference>
<dbReference type="OrthoDB" id="190846at2759"/>
<dbReference type="Proteomes" id="UP001153069">
    <property type="component" value="Unassembled WGS sequence"/>
</dbReference>
<keyword evidence="2" id="KW-0472">Membrane</keyword>